<dbReference type="Gene3D" id="3.40.50.2300">
    <property type="match status" value="1"/>
</dbReference>
<feature type="domain" description="PAS" evidence="5">
    <location>
        <begin position="389"/>
        <end position="429"/>
    </location>
</feature>
<feature type="coiled-coil region" evidence="2">
    <location>
        <begin position="616"/>
        <end position="854"/>
    </location>
</feature>
<dbReference type="InterPro" id="IPR036890">
    <property type="entry name" value="HATPase_C_sf"/>
</dbReference>
<dbReference type="PROSITE" id="PS50110">
    <property type="entry name" value="RESPONSE_REGULATORY"/>
    <property type="match status" value="1"/>
</dbReference>
<feature type="domain" description="PAC" evidence="6">
    <location>
        <begin position="571"/>
        <end position="628"/>
    </location>
</feature>
<feature type="domain" description="Histidine kinase" evidence="3">
    <location>
        <begin position="836"/>
        <end position="1057"/>
    </location>
</feature>
<dbReference type="Pfam" id="PF00072">
    <property type="entry name" value="Response_reg"/>
    <property type="match status" value="1"/>
</dbReference>
<dbReference type="SMART" id="SM00387">
    <property type="entry name" value="HATPase_c"/>
    <property type="match status" value="1"/>
</dbReference>
<dbReference type="InterPro" id="IPR011006">
    <property type="entry name" value="CheY-like_superfamily"/>
</dbReference>
<dbReference type="InterPro" id="IPR035965">
    <property type="entry name" value="PAS-like_dom_sf"/>
</dbReference>
<evidence type="ECO:0000259" key="3">
    <source>
        <dbReference type="PROSITE" id="PS50109"/>
    </source>
</evidence>
<feature type="modified residue" description="4-aspartylphosphate" evidence="1">
    <location>
        <position position="55"/>
    </location>
</feature>
<evidence type="ECO:0000313" key="7">
    <source>
        <dbReference type="EMBL" id="AUB60562.1"/>
    </source>
</evidence>
<dbReference type="InterPro" id="IPR000700">
    <property type="entry name" value="PAS-assoc_C"/>
</dbReference>
<dbReference type="SUPFAM" id="SSF52172">
    <property type="entry name" value="CheY-like"/>
    <property type="match status" value="1"/>
</dbReference>
<dbReference type="InterPro" id="IPR003594">
    <property type="entry name" value="HATPase_dom"/>
</dbReference>
<evidence type="ECO:0000256" key="2">
    <source>
        <dbReference type="SAM" id="Coils"/>
    </source>
</evidence>
<gene>
    <name evidence="7" type="ORF">BK009_07630</name>
</gene>
<dbReference type="CDD" id="cd00130">
    <property type="entry name" value="PAS"/>
    <property type="match status" value="2"/>
</dbReference>
<dbReference type="PANTHER" id="PTHR43065">
    <property type="entry name" value="SENSOR HISTIDINE KINASE"/>
    <property type="match status" value="1"/>
</dbReference>
<dbReference type="NCBIfam" id="TIGR00229">
    <property type="entry name" value="sensory_box"/>
    <property type="match status" value="3"/>
</dbReference>
<keyword evidence="8" id="KW-1185">Reference proteome</keyword>
<dbReference type="SUPFAM" id="SSF55874">
    <property type="entry name" value="ATPase domain of HSP90 chaperone/DNA topoisomerase II/histidine kinase"/>
    <property type="match status" value="1"/>
</dbReference>
<feature type="domain" description="PAS" evidence="5">
    <location>
        <begin position="143"/>
        <end position="203"/>
    </location>
</feature>
<evidence type="ECO:0000259" key="4">
    <source>
        <dbReference type="PROSITE" id="PS50110"/>
    </source>
</evidence>
<dbReference type="InterPro" id="IPR005467">
    <property type="entry name" value="His_kinase_dom"/>
</dbReference>
<dbReference type="GeneID" id="35126351"/>
<evidence type="ECO:0000256" key="1">
    <source>
        <dbReference type="PROSITE-ProRule" id="PRU00169"/>
    </source>
</evidence>
<name>A0A2H4VR66_9EURY</name>
<dbReference type="Gene3D" id="3.30.565.10">
    <property type="entry name" value="Histidine kinase-like ATPase, C-terminal domain"/>
    <property type="match status" value="1"/>
</dbReference>
<dbReference type="InterPro" id="IPR000014">
    <property type="entry name" value="PAS"/>
</dbReference>
<reference evidence="7 8" key="1">
    <citation type="submission" date="2016-10" db="EMBL/GenBank/DDBJ databases">
        <title>Comparative genomics between deep and shallow subseafloor isolates.</title>
        <authorList>
            <person name="Ishii S."/>
            <person name="Miller J.R."/>
            <person name="Sutton G."/>
            <person name="Suzuki S."/>
            <person name="Methe B."/>
            <person name="Inagaki F."/>
            <person name="Imachi H."/>
        </authorList>
    </citation>
    <scope>NUCLEOTIDE SEQUENCE [LARGE SCALE GENOMIC DNA]</scope>
    <source>
        <strain evidence="7 8">A8p</strain>
    </source>
</reference>
<dbReference type="InterPro" id="IPR011495">
    <property type="entry name" value="Sig_transdc_His_kin_sub2_dim/P"/>
</dbReference>
<dbReference type="InterPro" id="IPR001789">
    <property type="entry name" value="Sig_transdc_resp-reg_receiver"/>
</dbReference>
<dbReference type="EMBL" id="CP017768">
    <property type="protein sequence ID" value="AUB60562.1"/>
    <property type="molecule type" value="Genomic_DNA"/>
</dbReference>
<dbReference type="Pfam" id="PF02518">
    <property type="entry name" value="HATPase_c"/>
    <property type="match status" value="1"/>
</dbReference>
<dbReference type="Pfam" id="PF07568">
    <property type="entry name" value="HisKA_2"/>
    <property type="match status" value="1"/>
</dbReference>
<dbReference type="SMART" id="SM00448">
    <property type="entry name" value="REC"/>
    <property type="match status" value="1"/>
</dbReference>
<dbReference type="Proteomes" id="UP000232631">
    <property type="component" value="Chromosome"/>
</dbReference>
<evidence type="ECO:0000313" key="8">
    <source>
        <dbReference type="Proteomes" id="UP000232631"/>
    </source>
</evidence>
<keyword evidence="2" id="KW-0175">Coiled coil</keyword>
<dbReference type="PROSITE" id="PS50112">
    <property type="entry name" value="PAS"/>
    <property type="match status" value="2"/>
</dbReference>
<protein>
    <recommendedName>
        <fullName evidence="9">PAS domain S-box protein</fullName>
    </recommendedName>
</protein>
<dbReference type="KEGG" id="msub:BK009_07630"/>
<organism evidence="7 8">
    <name type="scientific">Methanobacterium subterraneum</name>
    <dbReference type="NCBI Taxonomy" id="59277"/>
    <lineage>
        <taxon>Archaea</taxon>
        <taxon>Methanobacteriati</taxon>
        <taxon>Methanobacteriota</taxon>
        <taxon>Methanomada group</taxon>
        <taxon>Methanobacteria</taxon>
        <taxon>Methanobacteriales</taxon>
        <taxon>Methanobacteriaceae</taxon>
        <taxon>Methanobacterium</taxon>
    </lineage>
</organism>
<dbReference type="PROSITE" id="PS50109">
    <property type="entry name" value="HIS_KIN"/>
    <property type="match status" value="1"/>
</dbReference>
<sequence length="1057" mass="122232">MSAAKILVVEDDGLTAMELQRKLKTWGYEVPSFAFSRKDAVKKAKEIKPDLILMDIMLKGQGDGIDAANEIKNIRDIPIIYLTAYGDVKTRKRAEFTNPTAYIIKPFEENELQDKIENALYDHKIEKKFYEIGQRLDNKLKDSGVIVIDSNGVIKYINSFASNLTGFGQEEIVFKELAEVFSLEEIKDQEDIQKYLDEFIGDGSPKTSKSILKHKSGNKIHIEYTITSIGGENQGSIGASIIFQNISQQVKDEKSLLEREQKFRKIYSQALAMEIFDANGNLLDANPACFSLFGASSFDHLERFNLFTDFKLKSEEIDRLKKGKKVIFDSKFDWKKLNELGFNKTIKSEFLYLNIHISPLKLDEIPDGYLIQFQDITEHRKMEEYLKDTSERYLKILETVDGALMVYNADLKCIYSNNRIGELLGFEEDVLGKSLPDSVKSLWDEELELMCLKTLETRNHHNVIKSFQKNEIYSFVEIRSYKLFNGIILILNDVTDIKKREEDLKRNQELYRSVVDDQSEIVCRFNHDLQLTFANESYYNYFGLKDEVNPVFSLSSEDKDKLKIQLKSLNEENPIKIMEGPLKIGSGELRWWQWVTQAKYDNDGNIEEYQSVGRDVTSHHQEIEGLQNNLNNLRLSINEKNKELNEIKKSFQSRLEDKDQTIGALEKLNEDMDKEFKETFQKLKETIQSQKDELNNSQNREFALERDMKLLEDEIQRIKADYKESSRALAAERSIRKKTEENLEKKSLDLEMQVNKTEKALSLISELEKEIEDFIILKNSLEKSRKQLENELEVKEKQLEKITHDLNLEITERIKAEKTIQEIRDDLEEKRKTITQLENDFQSQLSELKKAEQLTRQSLDAREKTIKNVYNGVKNNMQMISSLNRLHSEYVIEEMVDKLKDGRSYLRSFGMVHEKLYQSTDLENVDIGEYLESILNDISRSHGAKNVNIITKTDDVHLNMDMAVLSGLMISELVINSIKHGFPNEKQGEIVVEVMNEDEDMVIKVSDNGVGIPSHISIETVDSFGLQLVKTFVEQSEGSIKLEEDDGANFIIKIPKT</sequence>
<dbReference type="Gene3D" id="3.30.450.20">
    <property type="entry name" value="PAS domain"/>
    <property type="match status" value="4"/>
</dbReference>
<dbReference type="SMART" id="SM00091">
    <property type="entry name" value="PAS"/>
    <property type="match status" value="3"/>
</dbReference>
<evidence type="ECO:0008006" key="9">
    <source>
        <dbReference type="Google" id="ProtNLM"/>
    </source>
</evidence>
<dbReference type="Pfam" id="PF13426">
    <property type="entry name" value="PAS_9"/>
    <property type="match status" value="3"/>
</dbReference>
<keyword evidence="1" id="KW-0597">Phosphoprotein</keyword>
<dbReference type="RefSeq" id="WP_100909338.1">
    <property type="nucleotide sequence ID" value="NZ_CP017768.1"/>
</dbReference>
<dbReference type="CDD" id="cd17534">
    <property type="entry name" value="REC_DC-like"/>
    <property type="match status" value="1"/>
</dbReference>
<proteinExistence type="predicted"/>
<dbReference type="PROSITE" id="PS50113">
    <property type="entry name" value="PAC"/>
    <property type="match status" value="1"/>
</dbReference>
<dbReference type="PANTHER" id="PTHR43065:SF23">
    <property type="entry name" value="SENSOR HISTIDINE KINASE PDTAS"/>
    <property type="match status" value="1"/>
</dbReference>
<accession>A0A2H4VR66</accession>
<evidence type="ECO:0000259" key="5">
    <source>
        <dbReference type="PROSITE" id="PS50112"/>
    </source>
</evidence>
<dbReference type="SUPFAM" id="SSF55785">
    <property type="entry name" value="PYP-like sensor domain (PAS domain)"/>
    <property type="match status" value="4"/>
</dbReference>
<feature type="domain" description="Response regulatory" evidence="4">
    <location>
        <begin position="5"/>
        <end position="120"/>
    </location>
</feature>
<dbReference type="AlphaFoldDB" id="A0A2H4VR66"/>
<dbReference type="GO" id="GO:0000160">
    <property type="term" value="P:phosphorelay signal transduction system"/>
    <property type="evidence" value="ECO:0007669"/>
    <property type="project" value="InterPro"/>
</dbReference>
<evidence type="ECO:0000259" key="6">
    <source>
        <dbReference type="PROSITE" id="PS50113"/>
    </source>
</evidence>